<dbReference type="InterPro" id="IPR023346">
    <property type="entry name" value="Lysozyme-like_dom_sf"/>
</dbReference>
<feature type="domain" description="LysM" evidence="3">
    <location>
        <begin position="455"/>
        <end position="499"/>
    </location>
</feature>
<dbReference type="PROSITE" id="PS51782">
    <property type="entry name" value="LYSM"/>
    <property type="match status" value="3"/>
</dbReference>
<name>A0A972VWF5_9GAMM</name>
<accession>A0A972VWF5</accession>
<feature type="domain" description="LysM" evidence="3">
    <location>
        <begin position="378"/>
        <end position="421"/>
    </location>
</feature>
<dbReference type="InterPro" id="IPR008258">
    <property type="entry name" value="Transglycosylase_SLT_dom_1"/>
</dbReference>
<dbReference type="SUPFAM" id="SSF54106">
    <property type="entry name" value="LysM domain"/>
    <property type="match status" value="3"/>
</dbReference>
<evidence type="ECO:0000259" key="3">
    <source>
        <dbReference type="PROSITE" id="PS51782"/>
    </source>
</evidence>
<proteinExistence type="inferred from homology"/>
<dbReference type="PROSITE" id="PS51257">
    <property type="entry name" value="PROKAR_LIPOPROTEIN"/>
    <property type="match status" value="1"/>
</dbReference>
<dbReference type="PANTHER" id="PTHR33734">
    <property type="entry name" value="LYSM DOMAIN-CONTAINING GPI-ANCHORED PROTEIN 2"/>
    <property type="match status" value="1"/>
</dbReference>
<dbReference type="PANTHER" id="PTHR33734:SF22">
    <property type="entry name" value="MEMBRANE-BOUND LYTIC MUREIN TRANSGLYCOSYLASE D"/>
    <property type="match status" value="1"/>
</dbReference>
<comment type="similarity">
    <text evidence="1">Belongs to the transglycosylase Slt family.</text>
</comment>
<reference evidence="4" key="1">
    <citation type="submission" date="2020-05" db="EMBL/GenBank/DDBJ databases">
        <title>Sulfur intermediates as new biogeochemical hubs in an aquatic model microbial ecosystem.</title>
        <authorList>
            <person name="Vigneron A."/>
        </authorList>
    </citation>
    <scope>NUCLEOTIDE SEQUENCE</scope>
    <source>
        <strain evidence="4">Bin.250</strain>
    </source>
</reference>
<dbReference type="Proteomes" id="UP000754644">
    <property type="component" value="Unassembled WGS sequence"/>
</dbReference>
<dbReference type="CDD" id="cd16894">
    <property type="entry name" value="MltD-like"/>
    <property type="match status" value="1"/>
</dbReference>
<dbReference type="GO" id="GO:0016020">
    <property type="term" value="C:membrane"/>
    <property type="evidence" value="ECO:0007669"/>
    <property type="project" value="InterPro"/>
</dbReference>
<dbReference type="InterPro" id="IPR036779">
    <property type="entry name" value="LysM_dom_sf"/>
</dbReference>
<dbReference type="InterPro" id="IPR018392">
    <property type="entry name" value="LysM"/>
</dbReference>
<dbReference type="CDD" id="cd00118">
    <property type="entry name" value="LysM"/>
    <property type="match status" value="3"/>
</dbReference>
<evidence type="ECO:0000256" key="1">
    <source>
        <dbReference type="ARBA" id="ARBA00007734"/>
    </source>
</evidence>
<gene>
    <name evidence="4" type="ORF">HQ497_05360</name>
</gene>
<dbReference type="GO" id="GO:0000270">
    <property type="term" value="P:peptidoglycan metabolic process"/>
    <property type="evidence" value="ECO:0007669"/>
    <property type="project" value="InterPro"/>
</dbReference>
<dbReference type="Pfam" id="PF01464">
    <property type="entry name" value="SLT"/>
    <property type="match status" value="1"/>
</dbReference>
<feature type="signal peptide" evidence="2">
    <location>
        <begin position="1"/>
        <end position="30"/>
    </location>
</feature>
<protein>
    <submittedName>
        <fullName evidence="4">LysM peptidoglycan-binding domain-containing protein</fullName>
    </submittedName>
</protein>
<dbReference type="GO" id="GO:0008932">
    <property type="term" value="F:lytic endotransglycosylase activity"/>
    <property type="evidence" value="ECO:0007669"/>
    <property type="project" value="TreeGrafter"/>
</dbReference>
<dbReference type="SMART" id="SM00257">
    <property type="entry name" value="LysM"/>
    <property type="match status" value="3"/>
</dbReference>
<dbReference type="AlphaFoldDB" id="A0A972VWF5"/>
<dbReference type="InterPro" id="IPR000189">
    <property type="entry name" value="Transglyc_AS"/>
</dbReference>
<evidence type="ECO:0000313" key="4">
    <source>
        <dbReference type="EMBL" id="NQV64776.1"/>
    </source>
</evidence>
<comment type="caution">
    <text evidence="4">The sequence shown here is derived from an EMBL/GenBank/DDBJ whole genome shotgun (WGS) entry which is preliminary data.</text>
</comment>
<dbReference type="Gene3D" id="3.10.350.10">
    <property type="entry name" value="LysM domain"/>
    <property type="match status" value="3"/>
</dbReference>
<dbReference type="Pfam" id="PF01476">
    <property type="entry name" value="LysM"/>
    <property type="match status" value="3"/>
</dbReference>
<dbReference type="EMBL" id="JABMOJ010000197">
    <property type="protein sequence ID" value="NQV64776.1"/>
    <property type="molecule type" value="Genomic_DNA"/>
</dbReference>
<dbReference type="Gene3D" id="1.10.530.10">
    <property type="match status" value="1"/>
</dbReference>
<evidence type="ECO:0000313" key="5">
    <source>
        <dbReference type="Proteomes" id="UP000754644"/>
    </source>
</evidence>
<organism evidence="4 5">
    <name type="scientific">SAR86 cluster bacterium</name>
    <dbReference type="NCBI Taxonomy" id="2030880"/>
    <lineage>
        <taxon>Bacteria</taxon>
        <taxon>Pseudomonadati</taxon>
        <taxon>Pseudomonadota</taxon>
        <taxon>Gammaproteobacteria</taxon>
        <taxon>SAR86 cluster</taxon>
    </lineage>
</organism>
<dbReference type="PROSITE" id="PS00922">
    <property type="entry name" value="TRANSGLYCOSYLASE"/>
    <property type="match status" value="1"/>
</dbReference>
<evidence type="ECO:0000256" key="2">
    <source>
        <dbReference type="SAM" id="SignalP"/>
    </source>
</evidence>
<keyword evidence="2" id="KW-0732">Signal</keyword>
<dbReference type="SUPFAM" id="SSF53955">
    <property type="entry name" value="Lysozyme-like"/>
    <property type="match status" value="1"/>
</dbReference>
<sequence>MKYFRQFSTIFALVVMLGACQILETLPFNAQPDPTAAAKGSDLLAENALEDSSRDILAAADDIVLAAAMPGDDDDLDPEYSAKQIALEAEATLQPDSLPLVNTDLWQRIRDGFSLEHHLDEARVQSELRWYANHPEYLNRVATRASRYLFHIVDALEQRQMPMELALLPIVESAFDPFAYSHGRASGLWQFIPATGRTYGMQVDYWHDGRRDVRAATTGAINYLDRLHSRLDDDWFLALAAYNSGEGNVRYSMRKNSKAGKPLDFFSLGLLKETRAYVPRLLAISAIIADPAKYNIELLPIANEPYWEMVNTGSQLDLSVAAEIAEISIDELYLLNPAFNKWSTHPDGPHELLLPRQQADTFRVNLAALPLNQRLSWQRHKVKSGESLGVIAQKYNTSVATLQLANKNKGNLIRAGQSLMIPVARGSSETYELSANERLKSRQNYTEKKTGVAPTRYIVRQGDSFWEIAQTFKVSMRALAKWNGMATTETLIPGKELVIFSTLTQPAATTLATLAKLPESPEVIRKVNYRVRSGESLERIASKFNLPVASVKQWNEKLGRKKYIQPGDRVTLYVDVTQTE</sequence>
<feature type="domain" description="LysM" evidence="3">
    <location>
        <begin position="527"/>
        <end position="572"/>
    </location>
</feature>
<feature type="chain" id="PRO_5038138158" evidence="2">
    <location>
        <begin position="31"/>
        <end position="580"/>
    </location>
</feature>